<dbReference type="InParanoid" id="A0A6P8PYX9"/>
<dbReference type="PANTHER" id="PTHR14625">
    <property type="entry name" value="MICROCEPHALIN"/>
    <property type="match status" value="1"/>
</dbReference>
<evidence type="ECO:0000259" key="9">
    <source>
        <dbReference type="PROSITE" id="PS50172"/>
    </source>
</evidence>
<evidence type="ECO:0000256" key="8">
    <source>
        <dbReference type="ARBA" id="ARBA00026061"/>
    </source>
</evidence>
<dbReference type="CTD" id="79648"/>
<protein>
    <recommendedName>
        <fullName evidence="2">Microcephalin</fullName>
    </recommendedName>
</protein>
<evidence type="ECO:0000256" key="7">
    <source>
        <dbReference type="ARBA" id="ARBA00025455"/>
    </source>
</evidence>
<organism evidence="10 11">
    <name type="scientific">Geotrypetes seraphini</name>
    <name type="common">Gaboon caecilian</name>
    <name type="synonym">Caecilia seraphini</name>
    <dbReference type="NCBI Taxonomy" id="260995"/>
    <lineage>
        <taxon>Eukaryota</taxon>
        <taxon>Metazoa</taxon>
        <taxon>Chordata</taxon>
        <taxon>Craniata</taxon>
        <taxon>Vertebrata</taxon>
        <taxon>Euteleostomi</taxon>
        <taxon>Amphibia</taxon>
        <taxon>Gymnophiona</taxon>
        <taxon>Geotrypetes</taxon>
    </lineage>
</organism>
<evidence type="ECO:0000256" key="3">
    <source>
        <dbReference type="ARBA" id="ARBA00022490"/>
    </source>
</evidence>
<feature type="domain" description="BRCT" evidence="9">
    <location>
        <begin position="7"/>
        <end position="99"/>
    </location>
</feature>
<dbReference type="InterPro" id="IPR036420">
    <property type="entry name" value="BRCT_dom_sf"/>
</dbReference>
<keyword evidence="5" id="KW-0677">Repeat</keyword>
<keyword evidence="3" id="KW-0963">Cytoplasm</keyword>
<dbReference type="Pfam" id="PF12258">
    <property type="entry name" value="Microcephalin"/>
    <property type="match status" value="1"/>
</dbReference>
<dbReference type="InterPro" id="IPR022047">
    <property type="entry name" value="Microcephalin-like"/>
</dbReference>
<dbReference type="GeneID" id="117357091"/>
<keyword evidence="6" id="KW-0206">Cytoskeleton</keyword>
<dbReference type="Pfam" id="PF12738">
    <property type="entry name" value="PTCB-BRCT"/>
    <property type="match status" value="1"/>
</dbReference>
<dbReference type="Pfam" id="PF00533">
    <property type="entry name" value="BRCT"/>
    <property type="match status" value="1"/>
</dbReference>
<feature type="domain" description="BRCT" evidence="9">
    <location>
        <begin position="610"/>
        <end position="677"/>
    </location>
</feature>
<evidence type="ECO:0000256" key="1">
    <source>
        <dbReference type="ARBA" id="ARBA00004300"/>
    </source>
</evidence>
<evidence type="ECO:0000313" key="10">
    <source>
        <dbReference type="Proteomes" id="UP000515159"/>
    </source>
</evidence>
<keyword evidence="4" id="KW-0597">Phosphoprotein</keyword>
<dbReference type="CDD" id="cd17751">
    <property type="entry name" value="BRCT_microcephalin_rpt3"/>
    <property type="match status" value="1"/>
</dbReference>
<dbReference type="GO" id="GO:0005813">
    <property type="term" value="C:centrosome"/>
    <property type="evidence" value="ECO:0007669"/>
    <property type="project" value="UniProtKB-SubCell"/>
</dbReference>
<dbReference type="SUPFAM" id="SSF52113">
    <property type="entry name" value="BRCT domain"/>
    <property type="match status" value="3"/>
</dbReference>
<dbReference type="PANTHER" id="PTHR14625:SF3">
    <property type="entry name" value="MICROCEPHALIN"/>
    <property type="match status" value="1"/>
</dbReference>
<evidence type="ECO:0000256" key="6">
    <source>
        <dbReference type="ARBA" id="ARBA00023212"/>
    </source>
</evidence>
<dbReference type="InterPro" id="IPR001357">
    <property type="entry name" value="BRCT_dom"/>
</dbReference>
<dbReference type="KEGG" id="gsh:117357091"/>
<comment type="subcellular location">
    <subcellularLocation>
        <location evidence="1">Cytoplasm</location>
        <location evidence="1">Cytoskeleton</location>
        <location evidence="1">Microtubule organizing center</location>
        <location evidence="1">Centrosome</location>
    </subcellularLocation>
</comment>
<proteinExistence type="predicted"/>
<dbReference type="CDD" id="cd17716">
    <property type="entry name" value="BRCT_microcephalin_rpt1"/>
    <property type="match status" value="1"/>
</dbReference>
<reference evidence="11" key="1">
    <citation type="submission" date="2025-08" db="UniProtKB">
        <authorList>
            <consortium name="RefSeq"/>
        </authorList>
    </citation>
    <scope>IDENTIFICATION</scope>
</reference>
<keyword evidence="10" id="KW-1185">Reference proteome</keyword>
<comment type="subunit">
    <text evidence="8">Interacts with CDC27 and maybe other components of the APC/C complex. Interacts with histone variant H2AX under DNA damage conditions.</text>
</comment>
<dbReference type="RefSeq" id="XP_033793217.1">
    <property type="nucleotide sequence ID" value="XM_033937326.1"/>
</dbReference>
<dbReference type="GO" id="GO:0021987">
    <property type="term" value="P:cerebral cortex development"/>
    <property type="evidence" value="ECO:0007669"/>
    <property type="project" value="InterPro"/>
</dbReference>
<dbReference type="Gene3D" id="3.40.50.10190">
    <property type="entry name" value="BRCT domain"/>
    <property type="match status" value="3"/>
</dbReference>
<evidence type="ECO:0000256" key="2">
    <source>
        <dbReference type="ARBA" id="ARBA00017027"/>
    </source>
</evidence>
<dbReference type="FunFam" id="3.40.50.10190:FF:000047">
    <property type="entry name" value="Microcephalin"/>
    <property type="match status" value="1"/>
</dbReference>
<dbReference type="FunCoup" id="A0A6P8PYX9">
    <property type="interactions" value="2337"/>
</dbReference>
<dbReference type="AlphaFoldDB" id="A0A6P8PYX9"/>
<dbReference type="SMART" id="SM00292">
    <property type="entry name" value="BRCT"/>
    <property type="match status" value="3"/>
</dbReference>
<evidence type="ECO:0000313" key="11">
    <source>
        <dbReference type="RefSeq" id="XP_033793217.1"/>
    </source>
</evidence>
<dbReference type="GO" id="GO:0000278">
    <property type="term" value="P:mitotic cell cycle"/>
    <property type="evidence" value="ECO:0007669"/>
    <property type="project" value="TreeGrafter"/>
</dbReference>
<dbReference type="CDD" id="cd17736">
    <property type="entry name" value="BRCT_microcephalin_rpt2"/>
    <property type="match status" value="1"/>
</dbReference>
<name>A0A6P8PYX9_GEOSA</name>
<sequence>MAINADYQQQILTGVVAYVEVWSSNKTENYSETFARQLTNLGAKISKYFNKEVTHVVFKDGHQGTWNKAKRTSVKLVSVLWVEKCREAAAHVDEDSFPAINDNDGLPQTFKKHKCMQPKDFIVKTPENDRRLQKRFDKMVKELDVQKAAAEPDVPVLLFDEGGLLMYSPKSKLTDTCNAMEKRIQEMKDKRDNLSPTASQLTETHTFTFGSTIGTHNPSLENTPDSEVVNGTLNSSYDDLWENLKYRKEKDVNLKYMQTIDKDISACTETTKDSDLPVSNNGAVMTPRELDKPKFKKQLHLHGIGIKEAVDSGKRKYITTFKNKHLDQCVLSSITIANQQNKFVNSELPPDECVRTEKPSDVIADQCITYRNPSISLNSPVLLQGSKCKLQNNSRSDRFSGLDVRTPTLISKSSDDVSPVLAILNKSSQGLSGTEAEFQEYEDYFSPTNLKERKTKLSWFSSGERMTKSPIPPLLELENKLSRSKRKKSPKATVKQCISNKKPRNVQNSDTLVDSLKRTTKQSIHSKSVLTSINISERQNNEIVGTSSFYLASETDARNENSSIGSICVLYEAFKKQKYKSTEESKKKKYKKPTRTLVMTSMPSEIQNALIQVVNKIGGFLFSDHVCETTTHVVAGSPRRTLNVMLGIARGCWIISHDWVLCSLDYGHWIPEEPYELSSHFPAAPVIYYEIIQNKSPGQVICRLQCHLSAGGFQHDLFSEQPAMYISLNSQPPCHNLTELVQLCRGKVCKTVRQAKIFIGDYTGKKHPEVKYLSEKWILDSITQHQICPLENYLLTT</sequence>
<comment type="function">
    <text evidence="7">Implicated in chromosome condensation and DNA damage induced cellular responses. May play a role in neurogenesis and regulation of the size of the cerebral cortex.</text>
</comment>
<evidence type="ECO:0000256" key="5">
    <source>
        <dbReference type="ARBA" id="ARBA00022737"/>
    </source>
</evidence>
<dbReference type="InterPro" id="IPR029504">
    <property type="entry name" value="Microcephalin_mammal"/>
</dbReference>
<dbReference type="PROSITE" id="PS50172">
    <property type="entry name" value="BRCT"/>
    <property type="match status" value="3"/>
</dbReference>
<dbReference type="Pfam" id="PF16589">
    <property type="entry name" value="BRCT_2"/>
    <property type="match status" value="1"/>
</dbReference>
<gene>
    <name evidence="11" type="primary">MCPH1</name>
</gene>
<feature type="domain" description="BRCT" evidence="9">
    <location>
        <begin position="769"/>
        <end position="795"/>
    </location>
</feature>
<dbReference type="Proteomes" id="UP000515159">
    <property type="component" value="Chromosome 3"/>
</dbReference>
<accession>A0A6P8PYX9</accession>
<dbReference type="OrthoDB" id="2384350at2759"/>
<evidence type="ECO:0000256" key="4">
    <source>
        <dbReference type="ARBA" id="ARBA00022553"/>
    </source>
</evidence>